<organism evidence="1 2">
    <name type="scientific">Prorocentrum cordatum</name>
    <dbReference type="NCBI Taxonomy" id="2364126"/>
    <lineage>
        <taxon>Eukaryota</taxon>
        <taxon>Sar</taxon>
        <taxon>Alveolata</taxon>
        <taxon>Dinophyceae</taxon>
        <taxon>Prorocentrales</taxon>
        <taxon>Prorocentraceae</taxon>
        <taxon>Prorocentrum</taxon>
    </lineage>
</organism>
<evidence type="ECO:0008006" key="3">
    <source>
        <dbReference type="Google" id="ProtNLM"/>
    </source>
</evidence>
<comment type="caution">
    <text evidence="1">The sequence shown here is derived from an EMBL/GenBank/DDBJ whole genome shotgun (WGS) entry which is preliminary data.</text>
</comment>
<accession>A0ABN9SUA0</accession>
<protein>
    <recommendedName>
        <fullName evidence="3">RNA-directed RNA polymerase</fullName>
    </recommendedName>
</protein>
<dbReference type="Proteomes" id="UP001189429">
    <property type="component" value="Unassembled WGS sequence"/>
</dbReference>
<proteinExistence type="predicted"/>
<gene>
    <name evidence="1" type="ORF">PCOR1329_LOCUS32652</name>
</gene>
<keyword evidence="2" id="KW-1185">Reference proteome</keyword>
<name>A0ABN9SUA0_9DINO</name>
<evidence type="ECO:0000313" key="2">
    <source>
        <dbReference type="Proteomes" id="UP001189429"/>
    </source>
</evidence>
<sequence>MGGEAGARSNPSHHLQCRDQRVREGRAVAAGAGAAERDAGGEAGAQLSYSSGISACEKGEQWQQVAGYAVGWWSSGGQRCICSCEVSGSVDRDIIGVLQRQLDRCGPDQLTSPPPTTCHCDAGSMSDHPPAPSWLRSLIPGARLYVRYPDEDLWHERLPCGRVRGDGWSWVVLTPTEDQREEDFVDAAEILACGPRGGTPVKLYGKHLFRMEHRSNTPYSDFMAAGLKLADELVSAGGGGPAPPPEAGPLAPLADAEVERDPTTKWISLESRFGYAAGDPIDVVGQPFLRSGDRGVLELAEGPIAVGISDTAATGLTPRAGPLDSRLLGTSSDATFKRQSFAQRSQLLETGDNQKWMVQGPPTMRWVCLTHVEGNTTPKQRHFWWRQVLGLASTDPGVEEQSFLCELIETAVARDGINVAALESFETVSRRFQLWEEFYAEALQIAEAGDHGDDLDERRLFLGKGLAIASPELEQHVATKLQEESAVLKERRKGREERRGGAFVVVVRLAIIEIMEVQRDVLPLPNCVERLLGLFSLVRVGSDRCAHKRGGCVRASRP</sequence>
<dbReference type="EMBL" id="CAUYUJ010013335">
    <property type="protein sequence ID" value="CAK0836024.1"/>
    <property type="molecule type" value="Genomic_DNA"/>
</dbReference>
<reference evidence="1" key="1">
    <citation type="submission" date="2023-10" db="EMBL/GenBank/DDBJ databases">
        <authorList>
            <person name="Chen Y."/>
            <person name="Shah S."/>
            <person name="Dougan E. K."/>
            <person name="Thang M."/>
            <person name="Chan C."/>
        </authorList>
    </citation>
    <scope>NUCLEOTIDE SEQUENCE [LARGE SCALE GENOMIC DNA]</scope>
</reference>
<evidence type="ECO:0000313" key="1">
    <source>
        <dbReference type="EMBL" id="CAK0836024.1"/>
    </source>
</evidence>